<proteinExistence type="predicted"/>
<evidence type="ECO:0000313" key="2">
    <source>
        <dbReference type="Proteomes" id="UP001283361"/>
    </source>
</evidence>
<keyword evidence="2" id="KW-1185">Reference proteome</keyword>
<protein>
    <submittedName>
        <fullName evidence="1">Uncharacterized protein</fullName>
    </submittedName>
</protein>
<dbReference type="Proteomes" id="UP001283361">
    <property type="component" value="Unassembled WGS sequence"/>
</dbReference>
<name>A0AAE1DZD7_9GAST</name>
<reference evidence="1" key="1">
    <citation type="journal article" date="2023" name="G3 (Bethesda)">
        <title>A reference genome for the long-term kleptoplast-retaining sea slug Elysia crispata morphotype clarki.</title>
        <authorList>
            <person name="Eastman K.E."/>
            <person name="Pendleton A.L."/>
            <person name="Shaikh M.A."/>
            <person name="Suttiyut T."/>
            <person name="Ogas R."/>
            <person name="Tomko P."/>
            <person name="Gavelis G."/>
            <person name="Widhalm J.R."/>
            <person name="Wisecaver J.H."/>
        </authorList>
    </citation>
    <scope>NUCLEOTIDE SEQUENCE</scope>
    <source>
        <strain evidence="1">ECLA1</strain>
    </source>
</reference>
<gene>
    <name evidence="1" type="ORF">RRG08_025084</name>
</gene>
<accession>A0AAE1DZD7</accession>
<sequence length="92" mass="10384">MRVGNTDRRKQSPNLADLDFTIDLHITESHGVTTLSRAFSELQINLDVAVGMNRKKSLGCLENLNSFLNNWSDIAKKRSIRKSSVVPEKNEI</sequence>
<evidence type="ECO:0000313" key="1">
    <source>
        <dbReference type="EMBL" id="KAK3788357.1"/>
    </source>
</evidence>
<dbReference type="EMBL" id="JAWDGP010001769">
    <property type="protein sequence ID" value="KAK3788357.1"/>
    <property type="molecule type" value="Genomic_DNA"/>
</dbReference>
<dbReference type="AlphaFoldDB" id="A0AAE1DZD7"/>
<comment type="caution">
    <text evidence="1">The sequence shown here is derived from an EMBL/GenBank/DDBJ whole genome shotgun (WGS) entry which is preliminary data.</text>
</comment>
<organism evidence="1 2">
    <name type="scientific">Elysia crispata</name>
    <name type="common">lettuce slug</name>
    <dbReference type="NCBI Taxonomy" id="231223"/>
    <lineage>
        <taxon>Eukaryota</taxon>
        <taxon>Metazoa</taxon>
        <taxon>Spiralia</taxon>
        <taxon>Lophotrochozoa</taxon>
        <taxon>Mollusca</taxon>
        <taxon>Gastropoda</taxon>
        <taxon>Heterobranchia</taxon>
        <taxon>Euthyneura</taxon>
        <taxon>Panpulmonata</taxon>
        <taxon>Sacoglossa</taxon>
        <taxon>Placobranchoidea</taxon>
        <taxon>Plakobranchidae</taxon>
        <taxon>Elysia</taxon>
    </lineage>
</organism>